<reference evidence="3" key="1">
    <citation type="journal article" date="2019" name="Nat. Commun.">
        <title>The genome of broomcorn millet.</title>
        <authorList>
            <person name="Zou C."/>
            <person name="Miki D."/>
            <person name="Li D."/>
            <person name="Tang Q."/>
            <person name="Xiao L."/>
            <person name="Rajput S."/>
            <person name="Deng P."/>
            <person name="Jia W."/>
            <person name="Huang R."/>
            <person name="Zhang M."/>
            <person name="Sun Y."/>
            <person name="Hu J."/>
            <person name="Fu X."/>
            <person name="Schnable P.S."/>
            <person name="Li F."/>
            <person name="Zhang H."/>
            <person name="Feng B."/>
            <person name="Zhu X."/>
            <person name="Liu R."/>
            <person name="Schnable J.C."/>
            <person name="Zhu J.-K."/>
            <person name="Zhang H."/>
        </authorList>
    </citation>
    <scope>NUCLEOTIDE SEQUENCE [LARGE SCALE GENOMIC DNA]</scope>
</reference>
<comment type="caution">
    <text evidence="2">The sequence shown here is derived from an EMBL/GenBank/DDBJ whole genome shotgun (WGS) entry which is preliminary data.</text>
</comment>
<gene>
    <name evidence="2" type="ORF">C2845_PM09G13500</name>
</gene>
<organism evidence="2 3">
    <name type="scientific">Panicum miliaceum</name>
    <name type="common">Proso millet</name>
    <name type="synonym">Broomcorn millet</name>
    <dbReference type="NCBI Taxonomy" id="4540"/>
    <lineage>
        <taxon>Eukaryota</taxon>
        <taxon>Viridiplantae</taxon>
        <taxon>Streptophyta</taxon>
        <taxon>Embryophyta</taxon>
        <taxon>Tracheophyta</taxon>
        <taxon>Spermatophyta</taxon>
        <taxon>Magnoliopsida</taxon>
        <taxon>Liliopsida</taxon>
        <taxon>Poales</taxon>
        <taxon>Poaceae</taxon>
        <taxon>PACMAD clade</taxon>
        <taxon>Panicoideae</taxon>
        <taxon>Panicodae</taxon>
        <taxon>Paniceae</taxon>
        <taxon>Panicinae</taxon>
        <taxon>Panicum</taxon>
        <taxon>Panicum sect. Panicum</taxon>
    </lineage>
</organism>
<accession>A0A3L6RWM4</accession>
<sequence length="65" mass="6996">MVRIDAATGEESAVAWIGDHEACFFLLPDCGGRKRKRDDAPAEDEAASSGVHERSGEGRRTPPRG</sequence>
<dbReference type="Proteomes" id="UP000275267">
    <property type="component" value="Unassembled WGS sequence"/>
</dbReference>
<feature type="region of interest" description="Disordered" evidence="1">
    <location>
        <begin position="33"/>
        <end position="65"/>
    </location>
</feature>
<dbReference type="EMBL" id="PQIB02000006">
    <property type="protein sequence ID" value="RLN11366.1"/>
    <property type="molecule type" value="Genomic_DNA"/>
</dbReference>
<evidence type="ECO:0000313" key="2">
    <source>
        <dbReference type="EMBL" id="RLN11366.1"/>
    </source>
</evidence>
<dbReference type="STRING" id="4540.A0A3L6RWM4"/>
<protein>
    <submittedName>
        <fullName evidence="2">Inactive poly</fullName>
    </submittedName>
</protein>
<proteinExistence type="predicted"/>
<evidence type="ECO:0000256" key="1">
    <source>
        <dbReference type="SAM" id="MobiDB-lite"/>
    </source>
</evidence>
<dbReference type="AlphaFoldDB" id="A0A3L6RWM4"/>
<keyword evidence="3" id="KW-1185">Reference proteome</keyword>
<name>A0A3L6RWM4_PANMI</name>
<feature type="compositionally biased region" description="Basic and acidic residues" evidence="1">
    <location>
        <begin position="51"/>
        <end position="65"/>
    </location>
</feature>
<evidence type="ECO:0000313" key="3">
    <source>
        <dbReference type="Proteomes" id="UP000275267"/>
    </source>
</evidence>